<dbReference type="AlphaFoldDB" id="A0A2V4BBI3"/>
<accession>A0A2V4BBI3</accession>
<feature type="compositionally biased region" description="Polar residues" evidence="1">
    <location>
        <begin position="258"/>
        <end position="270"/>
    </location>
</feature>
<dbReference type="InterPro" id="IPR043128">
    <property type="entry name" value="Rev_trsase/Diguanyl_cyclase"/>
</dbReference>
<proteinExistence type="predicted"/>
<evidence type="ECO:0000313" key="2">
    <source>
        <dbReference type="EMBL" id="PXY31409.1"/>
    </source>
</evidence>
<dbReference type="PROSITE" id="PS50887">
    <property type="entry name" value="GGDEF"/>
    <property type="match status" value="1"/>
</dbReference>
<dbReference type="Pfam" id="PF00990">
    <property type="entry name" value="GGDEF"/>
    <property type="match status" value="1"/>
</dbReference>
<dbReference type="EMBL" id="MASW01000001">
    <property type="protein sequence ID" value="PXY31409.1"/>
    <property type="molecule type" value="Genomic_DNA"/>
</dbReference>
<protein>
    <submittedName>
        <fullName evidence="2">Uncharacterized protein</fullName>
    </submittedName>
</protein>
<dbReference type="GO" id="GO:0052621">
    <property type="term" value="F:diguanylate cyclase activity"/>
    <property type="evidence" value="ECO:0007669"/>
    <property type="project" value="TreeGrafter"/>
</dbReference>
<gene>
    <name evidence="2" type="ORF">BAY60_03215</name>
</gene>
<comment type="caution">
    <text evidence="2">The sequence shown here is derived from an EMBL/GenBank/DDBJ whole genome shotgun (WGS) entry which is preliminary data.</text>
</comment>
<reference evidence="2 3" key="1">
    <citation type="submission" date="2016-07" db="EMBL/GenBank/DDBJ databases">
        <title>Draft genome sequence of Prauserella muralis DSM 45305, isolated from a mould-covered wall in an indoor environment.</title>
        <authorList>
            <person name="Ruckert C."/>
            <person name="Albersmeier A."/>
            <person name="Jiang C.-L."/>
            <person name="Jiang Y."/>
            <person name="Kalinowski J."/>
            <person name="Schneider O."/>
            <person name="Winkler A."/>
            <person name="Zotchev S.B."/>
        </authorList>
    </citation>
    <scope>NUCLEOTIDE SEQUENCE [LARGE SCALE GENOMIC DNA]</scope>
    <source>
        <strain evidence="2 3">DSM 45305</strain>
    </source>
</reference>
<dbReference type="GO" id="GO:1902201">
    <property type="term" value="P:negative regulation of bacterial-type flagellum-dependent cell motility"/>
    <property type="evidence" value="ECO:0007669"/>
    <property type="project" value="TreeGrafter"/>
</dbReference>
<organism evidence="2 3">
    <name type="scientific">Prauserella muralis</name>
    <dbReference type="NCBI Taxonomy" id="588067"/>
    <lineage>
        <taxon>Bacteria</taxon>
        <taxon>Bacillati</taxon>
        <taxon>Actinomycetota</taxon>
        <taxon>Actinomycetes</taxon>
        <taxon>Pseudonocardiales</taxon>
        <taxon>Pseudonocardiaceae</taxon>
        <taxon>Prauserella</taxon>
    </lineage>
</organism>
<name>A0A2V4BBI3_9PSEU</name>
<dbReference type="Gene3D" id="3.30.70.270">
    <property type="match status" value="1"/>
</dbReference>
<dbReference type="InterPro" id="IPR000160">
    <property type="entry name" value="GGDEF_dom"/>
</dbReference>
<dbReference type="InterPro" id="IPR029787">
    <property type="entry name" value="Nucleotide_cyclase"/>
</dbReference>
<dbReference type="GO" id="GO:0005886">
    <property type="term" value="C:plasma membrane"/>
    <property type="evidence" value="ECO:0007669"/>
    <property type="project" value="TreeGrafter"/>
</dbReference>
<dbReference type="PANTHER" id="PTHR45138:SF9">
    <property type="entry name" value="DIGUANYLATE CYCLASE DGCM-RELATED"/>
    <property type="match status" value="1"/>
</dbReference>
<dbReference type="SMART" id="SM00267">
    <property type="entry name" value="GGDEF"/>
    <property type="match status" value="1"/>
</dbReference>
<dbReference type="RefSeq" id="WP_112279440.1">
    <property type="nucleotide sequence ID" value="NZ_MASW01000001.1"/>
</dbReference>
<keyword evidence="3" id="KW-1185">Reference proteome</keyword>
<dbReference type="Proteomes" id="UP000249915">
    <property type="component" value="Unassembled WGS sequence"/>
</dbReference>
<dbReference type="PANTHER" id="PTHR45138">
    <property type="entry name" value="REGULATORY COMPONENTS OF SENSORY TRANSDUCTION SYSTEM"/>
    <property type="match status" value="1"/>
</dbReference>
<evidence type="ECO:0000256" key="1">
    <source>
        <dbReference type="SAM" id="MobiDB-lite"/>
    </source>
</evidence>
<dbReference type="CDD" id="cd01949">
    <property type="entry name" value="GGDEF"/>
    <property type="match status" value="1"/>
</dbReference>
<dbReference type="GO" id="GO:0043709">
    <property type="term" value="P:cell adhesion involved in single-species biofilm formation"/>
    <property type="evidence" value="ECO:0007669"/>
    <property type="project" value="TreeGrafter"/>
</dbReference>
<evidence type="ECO:0000313" key="3">
    <source>
        <dbReference type="Proteomes" id="UP000249915"/>
    </source>
</evidence>
<feature type="region of interest" description="Disordered" evidence="1">
    <location>
        <begin position="246"/>
        <end position="270"/>
    </location>
</feature>
<sequence>MAVGDSPRGRRHPENDHDVTGLLAAHESLASRYAEQGDWRRAYEHLRTALDLTNATTRPPIPEQYRAEVERLRRERAQARQESLTDALTATYNRRYLDHRLAELGSPAVALVDLDLFKHVNDHFGHLVGDQVLQRVVALLRQSLPPDGFCARYGGEEFVLVLPGVTAATAVAITERARARIAAHPWSRLRPGLTVTISAGVVPHGRFPGEPHEQLLEADSLLYAAKRAGRNVVAYRDSGRVRMLRAEPAPRGPEPPAQNTVCAQATRPGT</sequence>
<dbReference type="NCBIfam" id="TIGR00254">
    <property type="entry name" value="GGDEF"/>
    <property type="match status" value="1"/>
</dbReference>
<dbReference type="OrthoDB" id="23692at2"/>
<dbReference type="InterPro" id="IPR050469">
    <property type="entry name" value="Diguanylate_Cyclase"/>
</dbReference>
<dbReference type="SUPFAM" id="SSF55073">
    <property type="entry name" value="Nucleotide cyclase"/>
    <property type="match status" value="1"/>
</dbReference>